<organism evidence="19 20">
    <name type="scientific">Oopsacas minuta</name>
    <dbReference type="NCBI Taxonomy" id="111878"/>
    <lineage>
        <taxon>Eukaryota</taxon>
        <taxon>Metazoa</taxon>
        <taxon>Porifera</taxon>
        <taxon>Hexactinellida</taxon>
        <taxon>Hexasterophora</taxon>
        <taxon>Lyssacinosida</taxon>
        <taxon>Leucopsacidae</taxon>
        <taxon>Oopsacas</taxon>
    </lineage>
</organism>
<accession>A0AAV7JZ53</accession>
<dbReference type="InterPro" id="IPR000699">
    <property type="entry name" value="RIH_dom"/>
</dbReference>
<evidence type="ECO:0000256" key="4">
    <source>
        <dbReference type="ARBA" id="ARBA00022673"/>
    </source>
</evidence>
<dbReference type="PANTHER" id="PTHR46399">
    <property type="entry name" value="B30.2/SPRY DOMAIN-CONTAINING PROTEIN"/>
    <property type="match status" value="1"/>
</dbReference>
<feature type="transmembrane region" description="Helical" evidence="15">
    <location>
        <begin position="4533"/>
        <end position="4555"/>
    </location>
</feature>
<evidence type="ECO:0000256" key="3">
    <source>
        <dbReference type="ARBA" id="ARBA00022568"/>
    </source>
</evidence>
<dbReference type="Pfam" id="PF13499">
    <property type="entry name" value="EF-hand_7"/>
    <property type="match status" value="1"/>
</dbReference>
<protein>
    <submittedName>
        <fullName evidence="19">Ryanodine receptor 3</fullName>
    </submittedName>
</protein>
<keyword evidence="8" id="KW-0703">Sarcoplasmic reticulum</keyword>
<dbReference type="InterPro" id="IPR005821">
    <property type="entry name" value="Ion_trans_dom"/>
</dbReference>
<feature type="transmembrane region" description="Helical" evidence="15">
    <location>
        <begin position="4420"/>
        <end position="4443"/>
    </location>
</feature>
<dbReference type="InterPro" id="IPR048581">
    <property type="entry name" value="RYDR_Jsol"/>
</dbReference>
<dbReference type="Pfam" id="PF00622">
    <property type="entry name" value="SPRY"/>
    <property type="match status" value="2"/>
</dbReference>
<dbReference type="Proteomes" id="UP001165289">
    <property type="component" value="Unassembled WGS sequence"/>
</dbReference>
<reference evidence="19 20" key="1">
    <citation type="journal article" date="2023" name="BMC Biol.">
        <title>The compact genome of the sponge Oopsacas minuta (Hexactinellida) is lacking key metazoan core genes.</title>
        <authorList>
            <person name="Santini S."/>
            <person name="Schenkelaars Q."/>
            <person name="Jourda C."/>
            <person name="Duchesne M."/>
            <person name="Belahbib H."/>
            <person name="Rocher C."/>
            <person name="Selva M."/>
            <person name="Riesgo A."/>
            <person name="Vervoort M."/>
            <person name="Leys S.P."/>
            <person name="Kodjabachian L."/>
            <person name="Le Bivic A."/>
            <person name="Borchiellini C."/>
            <person name="Claverie J.M."/>
            <person name="Renard E."/>
        </authorList>
    </citation>
    <scope>NUCLEOTIDE SEQUENCE [LARGE SCALE GENOMIC DNA]</scope>
    <source>
        <strain evidence="19">SPO-2</strain>
    </source>
</reference>
<comment type="subcellular location">
    <subcellularLocation>
        <location evidence="1">Sarcoplasmic reticulum membrane</location>
        <topology evidence="1">Multi-pass membrane protein</topology>
    </subcellularLocation>
</comment>
<keyword evidence="9 15" id="KW-1133">Transmembrane helix</keyword>
<dbReference type="Pfam" id="PF21119">
    <property type="entry name" value="RYDR_Jsol"/>
    <property type="match status" value="1"/>
</dbReference>
<dbReference type="GO" id="GO:0014808">
    <property type="term" value="P:release of sequestered calcium ion into cytosol by sarcoplasmic reticulum"/>
    <property type="evidence" value="ECO:0007669"/>
    <property type="project" value="TreeGrafter"/>
</dbReference>
<evidence type="ECO:0000256" key="5">
    <source>
        <dbReference type="ARBA" id="ARBA00022692"/>
    </source>
</evidence>
<comment type="caution">
    <text evidence="19">The sequence shown here is derived from an EMBL/GenBank/DDBJ whole genome shotgun (WGS) entry which is preliminary data.</text>
</comment>
<evidence type="ECO:0000259" key="18">
    <source>
        <dbReference type="PROSITE" id="PS50919"/>
    </source>
</evidence>
<evidence type="ECO:0000256" key="2">
    <source>
        <dbReference type="ARBA" id="ARBA00022448"/>
    </source>
</evidence>
<dbReference type="InterPro" id="IPR011992">
    <property type="entry name" value="EF-hand-dom_pair"/>
</dbReference>
<feature type="transmembrane region" description="Helical" evidence="15">
    <location>
        <begin position="4466"/>
        <end position="4488"/>
    </location>
</feature>
<dbReference type="SUPFAM" id="SSF47473">
    <property type="entry name" value="EF-hand"/>
    <property type="match status" value="1"/>
</dbReference>
<dbReference type="Gene3D" id="2.80.10.50">
    <property type="match status" value="2"/>
</dbReference>
<dbReference type="Pfam" id="PF01365">
    <property type="entry name" value="RYDR_ITPR"/>
    <property type="match status" value="2"/>
</dbReference>
<comment type="catalytic activity">
    <reaction evidence="14">
        <text>Ca(2+)(in) = Ca(2+)(out)</text>
        <dbReference type="Rhea" id="RHEA:29671"/>
        <dbReference type="ChEBI" id="CHEBI:29108"/>
    </reaction>
</comment>
<dbReference type="PROSITE" id="PS50919">
    <property type="entry name" value="MIR"/>
    <property type="match status" value="1"/>
</dbReference>
<dbReference type="Gene3D" id="1.10.287.70">
    <property type="match status" value="1"/>
</dbReference>
<feature type="domain" description="EF-hand" evidence="17">
    <location>
        <begin position="3927"/>
        <end position="3962"/>
    </location>
</feature>
<dbReference type="SMART" id="SM00472">
    <property type="entry name" value="MIR"/>
    <property type="match status" value="2"/>
</dbReference>
<evidence type="ECO:0000256" key="1">
    <source>
        <dbReference type="ARBA" id="ARBA00004326"/>
    </source>
</evidence>
<dbReference type="GO" id="GO:0006941">
    <property type="term" value="P:striated muscle contraction"/>
    <property type="evidence" value="ECO:0007669"/>
    <property type="project" value="TreeGrafter"/>
</dbReference>
<evidence type="ECO:0000313" key="20">
    <source>
        <dbReference type="Proteomes" id="UP001165289"/>
    </source>
</evidence>
<dbReference type="InterPro" id="IPR001870">
    <property type="entry name" value="B30.2/SPRY"/>
</dbReference>
<dbReference type="InterPro" id="IPR013320">
    <property type="entry name" value="ConA-like_dom_sf"/>
</dbReference>
<keyword evidence="11 15" id="KW-0472">Membrane</keyword>
<dbReference type="PROSITE" id="PS00018">
    <property type="entry name" value="EF_HAND_1"/>
    <property type="match status" value="2"/>
</dbReference>
<evidence type="ECO:0000256" key="12">
    <source>
        <dbReference type="ARBA" id="ARBA00023286"/>
    </source>
</evidence>
<dbReference type="Pfam" id="PF02815">
    <property type="entry name" value="MIR"/>
    <property type="match status" value="1"/>
</dbReference>
<dbReference type="CDD" id="cd00051">
    <property type="entry name" value="EFh"/>
    <property type="match status" value="1"/>
</dbReference>
<dbReference type="PANTHER" id="PTHR46399:SF8">
    <property type="entry name" value="B30.2_SPRY DOMAIN-CONTAINING PROTEIN"/>
    <property type="match status" value="1"/>
</dbReference>
<evidence type="ECO:0000256" key="13">
    <source>
        <dbReference type="ARBA" id="ARBA00023303"/>
    </source>
</evidence>
<evidence type="ECO:0000256" key="7">
    <source>
        <dbReference type="ARBA" id="ARBA00022837"/>
    </source>
</evidence>
<dbReference type="InterPro" id="IPR003032">
    <property type="entry name" value="Ryanodine_rcpt"/>
</dbReference>
<keyword evidence="4" id="KW-0107">Calcium channel</keyword>
<keyword evidence="7" id="KW-0106">Calcium</keyword>
<dbReference type="Pfam" id="PF08709">
    <property type="entry name" value="Ins145_P3_rec"/>
    <property type="match status" value="1"/>
</dbReference>
<keyword evidence="19" id="KW-0675">Receptor</keyword>
<dbReference type="SUPFAM" id="SSF49899">
    <property type="entry name" value="Concanavalin A-like lectins/glucanases"/>
    <property type="match status" value="1"/>
</dbReference>
<keyword evidence="2" id="KW-0813">Transport</keyword>
<keyword evidence="13" id="KW-0407">Ion channel</keyword>
<gene>
    <name evidence="19" type="ORF">LOD99_631</name>
</gene>
<dbReference type="InterPro" id="IPR043136">
    <property type="entry name" value="B30.2/SPRY_sf"/>
</dbReference>
<evidence type="ECO:0000256" key="10">
    <source>
        <dbReference type="ARBA" id="ARBA00023065"/>
    </source>
</evidence>
<feature type="domain" description="MIR" evidence="18">
    <location>
        <begin position="284"/>
        <end position="349"/>
    </location>
</feature>
<evidence type="ECO:0000313" key="19">
    <source>
        <dbReference type="EMBL" id="KAI6654232.1"/>
    </source>
</evidence>
<proteinExistence type="predicted"/>
<evidence type="ECO:0000256" key="15">
    <source>
        <dbReference type="SAM" id="Phobius"/>
    </source>
</evidence>
<dbReference type="InterPro" id="IPR013662">
    <property type="entry name" value="RIH_assoc-dom"/>
</dbReference>
<evidence type="ECO:0000259" key="16">
    <source>
        <dbReference type="PROSITE" id="PS50188"/>
    </source>
</evidence>
<dbReference type="SMART" id="SM00449">
    <property type="entry name" value="SPRY"/>
    <property type="match status" value="2"/>
</dbReference>
<dbReference type="SMART" id="SM00054">
    <property type="entry name" value="EFh"/>
    <property type="match status" value="2"/>
</dbReference>
<dbReference type="InterPro" id="IPR015925">
    <property type="entry name" value="Ryanodine_IP3_receptor"/>
</dbReference>
<feature type="domain" description="B30.2/SPRY" evidence="16">
    <location>
        <begin position="1072"/>
        <end position="1268"/>
    </location>
</feature>
<keyword evidence="5 15" id="KW-0812">Transmembrane</keyword>
<dbReference type="InterPro" id="IPR014821">
    <property type="entry name" value="Ins145_P3_rcpt"/>
</dbReference>
<dbReference type="Pfam" id="PF00520">
    <property type="entry name" value="Ion_trans"/>
    <property type="match status" value="1"/>
</dbReference>
<keyword evidence="20" id="KW-1185">Reference proteome</keyword>
<dbReference type="InterPro" id="IPR016093">
    <property type="entry name" value="MIR_motif"/>
</dbReference>
<dbReference type="PRINTS" id="PR00795">
    <property type="entry name" value="RYANODINER"/>
</dbReference>
<keyword evidence="3" id="KW-0109">Calcium transport</keyword>
<evidence type="ECO:0000256" key="8">
    <source>
        <dbReference type="ARBA" id="ARBA00022951"/>
    </source>
</evidence>
<keyword evidence="10" id="KW-0406">Ion transport</keyword>
<dbReference type="Gene3D" id="1.10.238.10">
    <property type="entry name" value="EF-hand"/>
    <property type="match status" value="1"/>
</dbReference>
<evidence type="ECO:0000256" key="11">
    <source>
        <dbReference type="ARBA" id="ARBA00023136"/>
    </source>
</evidence>
<dbReference type="GO" id="GO:0005790">
    <property type="term" value="C:smooth endoplasmic reticulum"/>
    <property type="evidence" value="ECO:0007669"/>
    <property type="project" value="TreeGrafter"/>
</dbReference>
<dbReference type="Gene3D" id="2.60.120.920">
    <property type="match status" value="2"/>
</dbReference>
<dbReference type="GO" id="GO:0005219">
    <property type="term" value="F:ryanodine-sensitive calcium-release channel activity"/>
    <property type="evidence" value="ECO:0007669"/>
    <property type="project" value="InterPro"/>
</dbReference>
<feature type="domain" description="EF-hand" evidence="17">
    <location>
        <begin position="3963"/>
        <end position="3998"/>
    </location>
</feature>
<dbReference type="InterPro" id="IPR036300">
    <property type="entry name" value="MIR_dom_sf"/>
</dbReference>
<dbReference type="PROSITE" id="PS50188">
    <property type="entry name" value="B302_SPRY"/>
    <property type="match status" value="1"/>
</dbReference>
<dbReference type="InterPro" id="IPR003877">
    <property type="entry name" value="SPRY_dom"/>
</dbReference>
<evidence type="ECO:0000259" key="17">
    <source>
        <dbReference type="PROSITE" id="PS50222"/>
    </source>
</evidence>
<feature type="transmembrane region" description="Helical" evidence="15">
    <location>
        <begin position="4178"/>
        <end position="4199"/>
    </location>
</feature>
<dbReference type="InterPro" id="IPR018247">
    <property type="entry name" value="EF_Hand_1_Ca_BS"/>
</dbReference>
<evidence type="ECO:0000256" key="9">
    <source>
        <dbReference type="ARBA" id="ARBA00022989"/>
    </source>
</evidence>
<evidence type="ECO:0000256" key="6">
    <source>
        <dbReference type="ARBA" id="ARBA00022737"/>
    </source>
</evidence>
<feature type="transmembrane region" description="Helical" evidence="15">
    <location>
        <begin position="4299"/>
        <end position="4320"/>
    </location>
</feature>
<dbReference type="Gene3D" id="6.20.350.10">
    <property type="match status" value="2"/>
</dbReference>
<keyword evidence="12" id="KW-1071">Ligand-gated ion channel</keyword>
<dbReference type="PROSITE" id="PS50222">
    <property type="entry name" value="EF_HAND_2"/>
    <property type="match status" value="2"/>
</dbReference>
<dbReference type="GO" id="GO:0034704">
    <property type="term" value="C:calcium channel complex"/>
    <property type="evidence" value="ECO:0007669"/>
    <property type="project" value="TreeGrafter"/>
</dbReference>
<dbReference type="InterPro" id="IPR013333">
    <property type="entry name" value="Ryan_recept"/>
</dbReference>
<dbReference type="EMBL" id="JAKMXF010000222">
    <property type="protein sequence ID" value="KAI6654232.1"/>
    <property type="molecule type" value="Genomic_DNA"/>
</dbReference>
<sequence>MSSEFEDYTTYIKTQDSVYLQFHTSNEAQNNLAICSEGFGTGGCHLVPTLPSDGSLFRLAWQVEFVVDTVCSVHSLDQKEGKVKTKRAVLYGNAIKLKHSHSDKFLSCRGFPLNSDKLSYQIHLQQEDDACCWFVIVPGQVTRSEGEKVRAGDDVLLKNFSFDRYLCADIDTSRDVVSPFQAPDFPNLPQMTQSSTVIASFNKTLWALQLFTSIAAREQDVGFLCGQESVQFYCRHTSSYFMVGCTEEEGGHCTDEVLKFELTNNKNEVQSIWRIELLQLKWGGFHLQWGQPFRLRHIVSGKFLGSRMDTDKKKNFIVLLSEETALFNNSIFCLRKNVDDTSVWGQKDDQLFKAQIKMGDPLVLLQHLPDFKSSRGYVTTTASSPHLLWVGFATGTVEDQKKSRPAMFLSEGINSKYGLNITATSSEKRKGATNIYITDRRISNFRTKVKETKYDRQFHLICERLIEILEEFSPKVDNLITHEGLFESFLPLSFDVDEIYRNYSGSGIPKLSFGRISRGSTSMSPRIEKIKCSLLDTLSVFLKHNPECCKHFAKNQNLQLFISMLEDPKYNRQVLTVLLRAFQENSEILNNFQKRDILRIIQLFRCFGRNEKILELLTCLCVCNGTAIRRNQNVICNNLLKTPLTENLLLRTINVTKIHIVRANLCISKLPSSATYTKWYYEVEAELFLHTRHFRVGWIALDYFSNLPSYDSSRCANSNSSHFEFEDYTNQQALCEGGIGDDLSSYGFDGQYVWTGGIPFLCPNLSQQDEASSKHVIGCYIDLTDEMNICCWFSLDGKELEPRIFGVSSSEMICPAISFASDSRCTFRFGDNLGEFTYPPDPKFMGLASTRSPANSKNEFDSDLFSLASALRNIPMTNEDDNSHVNVFKIEGPTAIDENSSFVPNPIDVSDIKLPRSYSLIMEHIAEYLHDVWAVNKIDYGWGHGAERNNEKKLHPDLIPYSLMTEAQKRFDIELAEKTIKTLRALGYDLRPPSKEGFKAKKKPLDPNKYKLSNGYLPALYNLDALKELPALNDMIDRLAENAHHIWAKSKVSDGYSYGDNDKNKTLKVTLSLVPYEKLSEADKKSNRGMVKGIIEALIARGHFIISMRSDHEILELARNVDLSNIQTITYRTQSSYGVSEGLWYYDVTLETAEFMRIGWATSEFKAGHLLGSDELSYAYDGYLARKWNKLSITFGQRWKKGDKIRCFLNLRAGTISFACNGVLLRDTENSTIAFSFQVNKGVKYFPAVSLGRGQSVEISFTKGDDVRSYDLLDVYYPFSTDVHTSIPLWYSLQDMHYEPISSPQSIFTTVHNDEQFAINEICIQMKTVPSDPQIECIRMNLGVRVEAQTEDIVPIVNPTANLTENKKNLICFGVRIQNADISKAYLGWTTSSYKFYPLLFSDQKMKTGGQQCIINGGTPSCIRTTYLRPISELIDSTYQDDHLEIYTVLDLVGRKITYHLAFDSECEGKSLSLTDSSVKLFPTVVIAPSKVQVLDFLLDRLPGRTSLAEAILSTDSPSPRRQRGRAPQDSLAYWFPWMELQVASNYSWTYKENNSIDYRIEKSPDKSCMFIYDESKYSSRQGFIEKLVPSGQSKLVKMHTITSSFESTDTIEDKSHCLYVLVPEEETLFRFTDISERPVLSRFLTHSFRLFNAICSHVFSAAIETVQRHITKDTLLAMMYLSLKFYLPNDLKISIYDLYITLNFEKESICCLQTRNDFVFESDFPEDPIPLKSSSLLPPRPPLSAQCSMYSDIGEDMSADLQDAKFKQFIFSKLNEVLLYKEYACRSISKDDRVGLFVPILRIIKHLLLTNHLIDEDLIKLIYLLDSSKSSVNIGIHIHSNRDSTAISGEAVGLLNIENLEEQVKYEICIILDYICDRQLREKIKDLVLFSGDMAYDLGREQEGKHGEVEKQLKNNPSFAMQKTKQFRLKPLPQVQELLGISGEMKIGSESDEDNPLQQKVQSYHNELLLSFDIEIDQKKENLRSYLKKHPSKEGRHFQLQALNSIIKDTLRDWVNTKVAEPRLVCAIFNLLHRQFHEQEEFSNALKNTYILPSSKNSPSYINPSEILRALGHLRSLMLVRIDKSEKDSLKRYLDILSNARLVFHHPELLCSLRIHETVLNLMKHLLDDIQSKEPSSKLLHSQTSTNFNIFHDTISECCKYLCNIARFSGRTGNSKQAHAHSQHMLFPHLDYLLELSGVHNSLTIKHRETDTSPMEVANAVIRNNEHLALSLQEEQIRKVIELLAVAVSDIEHLNSTEQYLEFLKLAVWASDCYIKENAKIIVTHLISNRECLGPALKSSQTIGFSNYFMSGEPQNDDDITPEDSLQYYISLLELLAKCASNSTDEKEGTSNRKEDVGPIRSVLQKIISEDDLRRLLRHSLEPLNESDGELVEIRNKRHVEEWSNFKGSILLFYEQVYSILPQTIITLEESIIADMLYTLCICKVDIDDTAITLIKYTTQFVLPFLQRAIAKMPRDVMSDALSAKLLHASYWLVCLPVPQLQRTINAKNSISDYIQLLAKTLTPSTMFPLLSKVILDLHSLPLPNRVIIFQMLRAHFREYQGYYSGANFDPVNGATPQEQRQLLELAHFLLEHAYSRSPKSFTKIARNNSLAALVDSLASRLNECLCAVIHALAPDMLVSSESDSTHFVLLPNNRLELLDSSIGPHSQILSSFNHPQPNLLTAPETKTPPPDLINKLLNVHASDWIRMLQSRLYSLDLSDLPGLISDVELLLEKTDSSVYLLLSALIKKGIGFVQVQSAQERIETIFSSKDFLSVVKNVFNIGLTKKELRDKTWKRLMRSISLVVLEFSALLNNHIHFRSIEIKNERLSIPFHLLHTREQDIIVEGLYEFFNLIASCGYKLQTTKESSMSVEDSGDNFERKTVTLLVVNELYTEMKLQPERAKSPEAIAFLHRIVLPLITNYFGVHRNYFVSDSNQLVYMSMASPFELVEVAKLFHFVILHLHKNPSLFSSAEDRNREISVALEKLCRCLDPFASNISVDNDVSDSSQELTELDNSNAMKYIEEVISIIQSSLEEISHKLRNVMLSAILPVINVLIKHIGNIRQKINDKPTDNSQMQLDERMTDLFRSIYTLIQSPNSPANLATCGECLTTVCSTRIYPLLEEPLGQVDPLYFSIRDRVRSLHSLEVGSSEYREYVCVYLPLLTRYIKKCNEMQTSDLRSHFNIIPPNHNADIESVISSVVRYFTIHLSADIPDQYIIVQSLEFIIPYTPLSTLWEVIRPFLHSIRLRLVTLWKDEQQLTIDEASKGYNEAEHSELENSFNTILPHLLAVLMLLGKFLHSRDLSEFRDLQPNQQQDHLSLFWDLDFLFNCWQTSQYARQGLQAIIHGSFLSLDYSMEVNFSSERSELSIIILLVLQTQKRVHNERSHILVYCMKAYLDLILELPQFSQHSDVLEYCEKMFSENQNMEYISQKVDQKFAGDQNQSSQPRYRIPTLIHSYHVPQNESQNTQKLDLMEVSRVKALIYKIEHPRAGRGRWKKVLTLHKKRAIMKGFLIVPLYKLPWFRISNYFLESYRGTWLNQKYQRGDIITQLNSNDVAGCESPAPIRLLIDVFCQCDLSHTNQQELYMKYANSLTESCTRILPDDETKDQSEPVDDVFTQQSKKKKLEKQQITLINSNVARMVIVVLAGAHGERGDLVQETLQLGIALLKGGNYEVQKNILEFLQTSCKVGGDFFTSMAKLIADCAVLDRSTYERQCKVYGSSMDNLPAAIKDEEFTQNLFRFLQLLCEGHNMNMQNYLRSQPDKPSNVNLIVFSVDYLLSLQESIQNFYGQYAGLERIDQQGQSNFTKVFKVVRQVFNTLTEYIQGPCYGNQLALTQSRLWDAMSGFFYIFAKLQKKLSSEYEYSIELLKDVLDVHADMIILLLSMLEGNVSIEAHSISGQMKDALIESRQNLLEIVEFCCTFIELNDLITSKAFQSYDINKDGVVSRIEFENALSTQPNKYKPKDIDYLMRCADSNQDGVIDYMEFMERFYNPCGKIGFNLSVLFTILFDHLFEGDANTELTDLRKGTETLMGYFRPYTGCIEIIGKSKKVEKVFFQIDKTNLEQWDKSQIQESKHNFVRNLDHEIFTKEKMDRFMDFCEDSIFEMKHAAMLSQSVQKEREKRAYEHHEKSREFFKQMPTDPVDKLAVNYRARAGVNMSRLERASRCFRSFYSKLGLLRFVLIIPILLEFCINIITVTSQLATKLKRHSGTSKPSEDLITKFYVPKIIRATTRFSSNVAQMDYLLRKSSMVIVFVLNLLLMLCNLDGLSGFHNATSTSSIELLNIQIPQSFNLMKVILLYSISLLHFFLSMLLIWTYWKLKFPLIIFRKEKYLCHEIETNKDKLKEEFSTSWRFINKRWWDSIVIESATFPQLYWNKLVRQEMNDEYNQKDTKGIDLNYNLWIVARVMLTDFTFLLKIIYFMFSALGVFYSPAFFCIHLLLDVYTNFETLRTIFQSIYHNRTRLFMSVFILLVVQLIFAIIGMYLFKPHQDNLSDIFLFLLGQIPGGTLNLSERFPPEHFEISPKDTTITVYSIAYFFAIQLVLVALIQGLIIDAFGELRNKQEAAREAMQNKCFICGLNKETFDQHIPRGFEMHTEKEHHYPNYLFFLMHLIHKEETEYTGQESYVMDMYRSRNWEFFPVGVCFSQQQLTDSKQT</sequence>
<dbReference type="SUPFAM" id="SSF82109">
    <property type="entry name" value="MIR domain"/>
    <property type="match status" value="2"/>
</dbReference>
<dbReference type="GO" id="GO:0005509">
    <property type="term" value="F:calcium ion binding"/>
    <property type="evidence" value="ECO:0007669"/>
    <property type="project" value="InterPro"/>
</dbReference>
<dbReference type="InterPro" id="IPR002048">
    <property type="entry name" value="EF_hand_dom"/>
</dbReference>
<dbReference type="Pfam" id="PF08454">
    <property type="entry name" value="RIH_assoc"/>
    <property type="match status" value="1"/>
</dbReference>
<evidence type="ECO:0000256" key="14">
    <source>
        <dbReference type="ARBA" id="ARBA00036634"/>
    </source>
</evidence>
<name>A0AAV7JZ53_9METZ</name>
<dbReference type="Pfam" id="PF02026">
    <property type="entry name" value="RyR"/>
    <property type="match status" value="2"/>
</dbReference>
<keyword evidence="6" id="KW-0677">Repeat</keyword>